<dbReference type="EMBL" id="AMZH03009307">
    <property type="protein sequence ID" value="RRT57134.1"/>
    <property type="molecule type" value="Genomic_DNA"/>
</dbReference>
<dbReference type="CDD" id="cd00265">
    <property type="entry name" value="MADS_MEF2_like"/>
    <property type="match status" value="1"/>
</dbReference>
<evidence type="ECO:0000313" key="8">
    <source>
        <dbReference type="Proteomes" id="UP000287651"/>
    </source>
</evidence>
<gene>
    <name evidence="7" type="ORF">B296_00037726</name>
</gene>
<dbReference type="InterPro" id="IPR050142">
    <property type="entry name" value="MADS-box/MEF2_TF"/>
</dbReference>
<dbReference type="GO" id="GO:0000977">
    <property type="term" value="F:RNA polymerase II transcription regulatory region sequence-specific DNA binding"/>
    <property type="evidence" value="ECO:0007669"/>
    <property type="project" value="InterPro"/>
</dbReference>
<accession>A0A426YZK2</accession>
<evidence type="ECO:0000256" key="1">
    <source>
        <dbReference type="ARBA" id="ARBA00004123"/>
    </source>
</evidence>
<sequence>MPSFAAGRSLIWFGGLRPTCPQSVKDPRNLSCFQHLESIGLELSRIVTTWPIRRRHLLHRRLAHARRRSERGESARVPLAPMATGIILLSSPSPYKFALPLPLLRQSCSTHLVAGTVRVGGRSAVMGKRRVELRRIEDNTSRQVSFSKRRSGILKKANELAVLCDAEVALIIFSAKGKLHYFASPYRSLLSSSSSFQRTPSDSLVTLQLVSIS</sequence>
<dbReference type="Gene3D" id="3.40.1810.10">
    <property type="entry name" value="Transcription factor, MADS-box"/>
    <property type="match status" value="1"/>
</dbReference>
<comment type="caution">
    <text evidence="7">The sequence shown here is derived from an EMBL/GenBank/DDBJ whole genome shotgun (WGS) entry which is preliminary data.</text>
</comment>
<dbReference type="PROSITE" id="PS50066">
    <property type="entry name" value="MADS_BOX_2"/>
    <property type="match status" value="1"/>
</dbReference>
<dbReference type="InterPro" id="IPR002100">
    <property type="entry name" value="TF_MADSbox"/>
</dbReference>
<dbReference type="InterPro" id="IPR036879">
    <property type="entry name" value="TF_MADSbox_sf"/>
</dbReference>
<dbReference type="GO" id="GO:0046983">
    <property type="term" value="F:protein dimerization activity"/>
    <property type="evidence" value="ECO:0007669"/>
    <property type="project" value="InterPro"/>
</dbReference>
<evidence type="ECO:0000256" key="5">
    <source>
        <dbReference type="ARBA" id="ARBA00023242"/>
    </source>
</evidence>
<proteinExistence type="predicted"/>
<dbReference type="SMART" id="SM00432">
    <property type="entry name" value="MADS"/>
    <property type="match status" value="1"/>
</dbReference>
<dbReference type="GO" id="GO:0045944">
    <property type="term" value="P:positive regulation of transcription by RNA polymerase II"/>
    <property type="evidence" value="ECO:0007669"/>
    <property type="project" value="InterPro"/>
</dbReference>
<dbReference type="Proteomes" id="UP000287651">
    <property type="component" value="Unassembled WGS sequence"/>
</dbReference>
<dbReference type="InterPro" id="IPR033896">
    <property type="entry name" value="MEF2-like_N"/>
</dbReference>
<protein>
    <recommendedName>
        <fullName evidence="6">MADS-box domain-containing protein</fullName>
    </recommendedName>
</protein>
<dbReference type="AlphaFoldDB" id="A0A426YZK2"/>
<name>A0A426YZK2_ENSVE</name>
<evidence type="ECO:0000256" key="3">
    <source>
        <dbReference type="ARBA" id="ARBA00023125"/>
    </source>
</evidence>
<dbReference type="SUPFAM" id="SSF55455">
    <property type="entry name" value="SRF-like"/>
    <property type="match status" value="1"/>
</dbReference>
<dbReference type="Pfam" id="PF00319">
    <property type="entry name" value="SRF-TF"/>
    <property type="match status" value="1"/>
</dbReference>
<evidence type="ECO:0000259" key="6">
    <source>
        <dbReference type="PROSITE" id="PS50066"/>
    </source>
</evidence>
<keyword evidence="4" id="KW-0804">Transcription</keyword>
<keyword evidence="2" id="KW-0805">Transcription regulation</keyword>
<dbReference type="PANTHER" id="PTHR48019">
    <property type="entry name" value="SERUM RESPONSE FACTOR HOMOLOG"/>
    <property type="match status" value="1"/>
</dbReference>
<evidence type="ECO:0000256" key="2">
    <source>
        <dbReference type="ARBA" id="ARBA00023015"/>
    </source>
</evidence>
<keyword evidence="3" id="KW-0238">DNA-binding</keyword>
<comment type="subcellular location">
    <subcellularLocation>
        <location evidence="1">Nucleus</location>
    </subcellularLocation>
</comment>
<reference evidence="7 8" key="1">
    <citation type="journal article" date="2014" name="Agronomy (Basel)">
        <title>A Draft Genome Sequence for Ensete ventricosum, the Drought-Tolerant Tree Against Hunger.</title>
        <authorList>
            <person name="Harrison J."/>
            <person name="Moore K.A."/>
            <person name="Paszkiewicz K."/>
            <person name="Jones T."/>
            <person name="Grant M."/>
            <person name="Ambacheew D."/>
            <person name="Muzemil S."/>
            <person name="Studholme D.J."/>
        </authorList>
    </citation>
    <scope>NUCLEOTIDE SEQUENCE [LARGE SCALE GENOMIC DNA]</scope>
</reference>
<evidence type="ECO:0000313" key="7">
    <source>
        <dbReference type="EMBL" id="RRT57134.1"/>
    </source>
</evidence>
<organism evidence="7 8">
    <name type="scientific">Ensete ventricosum</name>
    <name type="common">Abyssinian banana</name>
    <name type="synonym">Musa ensete</name>
    <dbReference type="NCBI Taxonomy" id="4639"/>
    <lineage>
        <taxon>Eukaryota</taxon>
        <taxon>Viridiplantae</taxon>
        <taxon>Streptophyta</taxon>
        <taxon>Embryophyta</taxon>
        <taxon>Tracheophyta</taxon>
        <taxon>Spermatophyta</taxon>
        <taxon>Magnoliopsida</taxon>
        <taxon>Liliopsida</taxon>
        <taxon>Zingiberales</taxon>
        <taxon>Musaceae</taxon>
        <taxon>Ensete</taxon>
    </lineage>
</organism>
<dbReference type="GO" id="GO:0005634">
    <property type="term" value="C:nucleus"/>
    <property type="evidence" value="ECO:0007669"/>
    <property type="project" value="UniProtKB-SubCell"/>
</dbReference>
<feature type="domain" description="MADS-box" evidence="6">
    <location>
        <begin position="126"/>
        <end position="186"/>
    </location>
</feature>
<keyword evidence="5" id="KW-0539">Nucleus</keyword>
<dbReference type="PRINTS" id="PR00404">
    <property type="entry name" value="MADSDOMAIN"/>
</dbReference>
<evidence type="ECO:0000256" key="4">
    <source>
        <dbReference type="ARBA" id="ARBA00023163"/>
    </source>
</evidence>